<feature type="domain" description="ABC-2 type transporter transmembrane" evidence="7">
    <location>
        <begin position="33"/>
        <end position="386"/>
    </location>
</feature>
<dbReference type="Pfam" id="PF12698">
    <property type="entry name" value="ABC2_membrane_3"/>
    <property type="match status" value="1"/>
</dbReference>
<evidence type="ECO:0000259" key="7">
    <source>
        <dbReference type="Pfam" id="PF12698"/>
    </source>
</evidence>
<dbReference type="PANTHER" id="PTHR30294:SF29">
    <property type="entry name" value="MULTIDRUG ABC TRANSPORTER PERMEASE YBHS-RELATED"/>
    <property type="match status" value="1"/>
</dbReference>
<feature type="transmembrane region" description="Helical" evidence="6">
    <location>
        <begin position="240"/>
        <end position="267"/>
    </location>
</feature>
<dbReference type="EMBL" id="VBWP01000003">
    <property type="protein sequence ID" value="TLG75271.1"/>
    <property type="molecule type" value="Genomic_DNA"/>
</dbReference>
<organism evidence="8 9">
    <name type="scientific">Culicoidibacter larvae</name>
    <dbReference type="NCBI Taxonomy" id="2579976"/>
    <lineage>
        <taxon>Bacteria</taxon>
        <taxon>Bacillati</taxon>
        <taxon>Bacillota</taxon>
        <taxon>Culicoidibacteria</taxon>
        <taxon>Culicoidibacterales</taxon>
        <taxon>Culicoidibacteraceae</taxon>
        <taxon>Culicoidibacter</taxon>
    </lineage>
</organism>
<accession>A0A5R8QDG6</accession>
<keyword evidence="4 6" id="KW-1133">Transmembrane helix</keyword>
<evidence type="ECO:0000256" key="6">
    <source>
        <dbReference type="SAM" id="Phobius"/>
    </source>
</evidence>
<dbReference type="InterPro" id="IPR051449">
    <property type="entry name" value="ABC-2_transporter_component"/>
</dbReference>
<dbReference type="GO" id="GO:0005886">
    <property type="term" value="C:plasma membrane"/>
    <property type="evidence" value="ECO:0007669"/>
    <property type="project" value="UniProtKB-SubCell"/>
</dbReference>
<feature type="transmembrane region" description="Helical" evidence="6">
    <location>
        <begin position="365"/>
        <end position="388"/>
    </location>
</feature>
<keyword evidence="9" id="KW-1185">Reference proteome</keyword>
<dbReference type="OrthoDB" id="5486437at2"/>
<evidence type="ECO:0000256" key="2">
    <source>
        <dbReference type="ARBA" id="ARBA00022475"/>
    </source>
</evidence>
<evidence type="ECO:0000256" key="3">
    <source>
        <dbReference type="ARBA" id="ARBA00022692"/>
    </source>
</evidence>
<keyword evidence="3 6" id="KW-0812">Transmembrane</keyword>
<feature type="transmembrane region" description="Helical" evidence="6">
    <location>
        <begin position="26"/>
        <end position="51"/>
    </location>
</feature>
<evidence type="ECO:0000313" key="9">
    <source>
        <dbReference type="Proteomes" id="UP000306912"/>
    </source>
</evidence>
<proteinExistence type="predicted"/>
<dbReference type="FunCoup" id="A0A5R8QDG6">
    <property type="interactions" value="97"/>
</dbReference>
<dbReference type="AlphaFoldDB" id="A0A5R8QDG6"/>
<evidence type="ECO:0000313" key="8">
    <source>
        <dbReference type="EMBL" id="TLG75271.1"/>
    </source>
</evidence>
<gene>
    <name evidence="8" type="ORF">FEZ08_04285</name>
</gene>
<reference evidence="8 9" key="1">
    <citation type="submission" date="2019-05" db="EMBL/GenBank/DDBJ databases">
        <title>Culicoidintestinum kansasii gen. nov., sp. nov. from the gastrointestinal tract of the biting midge, Culicoides sonorensis.</title>
        <authorList>
            <person name="Neupane S."/>
            <person name="Ghosh A."/>
            <person name="Gunther S."/>
            <person name="Martin K."/>
            <person name="Zurek L."/>
        </authorList>
    </citation>
    <scope>NUCLEOTIDE SEQUENCE [LARGE SCALE GENOMIC DNA]</scope>
    <source>
        <strain evidence="8 9">CS-1</strain>
    </source>
</reference>
<dbReference type="InterPro" id="IPR013525">
    <property type="entry name" value="ABC2_TM"/>
</dbReference>
<evidence type="ECO:0000256" key="4">
    <source>
        <dbReference type="ARBA" id="ARBA00022989"/>
    </source>
</evidence>
<dbReference type="InParanoid" id="A0A5R8QDG6"/>
<name>A0A5R8QDG6_9FIRM</name>
<dbReference type="PANTHER" id="PTHR30294">
    <property type="entry name" value="MEMBRANE COMPONENT OF ABC TRANSPORTER YHHJ-RELATED"/>
    <property type="match status" value="1"/>
</dbReference>
<feature type="transmembrane region" description="Helical" evidence="6">
    <location>
        <begin position="318"/>
        <end position="336"/>
    </location>
</feature>
<comment type="subcellular location">
    <subcellularLocation>
        <location evidence="1">Cell membrane</location>
        <topology evidence="1">Multi-pass membrane protein</topology>
    </subcellularLocation>
</comment>
<feature type="transmembrane region" description="Helical" evidence="6">
    <location>
        <begin position="279"/>
        <end position="306"/>
    </location>
</feature>
<protein>
    <submittedName>
        <fullName evidence="8">ABC transporter permease</fullName>
    </submittedName>
</protein>
<feature type="transmembrane region" description="Helical" evidence="6">
    <location>
        <begin position="181"/>
        <end position="200"/>
    </location>
</feature>
<evidence type="ECO:0000256" key="1">
    <source>
        <dbReference type="ARBA" id="ARBA00004651"/>
    </source>
</evidence>
<keyword evidence="2" id="KW-1003">Cell membrane</keyword>
<evidence type="ECO:0000256" key="5">
    <source>
        <dbReference type="ARBA" id="ARBA00023136"/>
    </source>
</evidence>
<dbReference type="GO" id="GO:0140359">
    <property type="term" value="F:ABC-type transporter activity"/>
    <property type="evidence" value="ECO:0007669"/>
    <property type="project" value="InterPro"/>
</dbReference>
<dbReference type="Proteomes" id="UP000306912">
    <property type="component" value="Unassembled WGS sequence"/>
</dbReference>
<sequence>MNKPRNAVMVVYLKEMKSIFRDKRMIMAMIAPIFIMPIVIVIVGLLAYSFFSRPVTIGVNNMNNPIVAALQEQRPNSEFVETTNFQQEIENGTIAIGINVPDDYQAKLDALESITVEIISEPTNQASTDVASDVTYVISKVNENILNQQLIANNINPDITHLVQEQKINITSSGVSDGNDVIGGAIAGLISFLPMMLIFAGNGATFSIATELGAAEKERNSFEILLSTKADRVQILTGKLLTVISFGLISSLIFVGGILIYTIPIFFFPEVMAVIGSYISLPMVLITCVLILVMSLFMSTIALTISLIAKSYKEAQTYLGYMSLIFLVPSYITMFSDIRNVPFWQLNLPFINMIVTMKQVMSGIYIWPNILITIAWNLIYVVLALILIRRLLTREQFLFRG</sequence>
<comment type="caution">
    <text evidence="8">The sequence shown here is derived from an EMBL/GenBank/DDBJ whole genome shotgun (WGS) entry which is preliminary data.</text>
</comment>
<dbReference type="RefSeq" id="WP_138190492.1">
    <property type="nucleotide sequence ID" value="NZ_VBWP01000003.1"/>
</dbReference>
<keyword evidence="5 6" id="KW-0472">Membrane</keyword>